<feature type="transmembrane region" description="Helical" evidence="9">
    <location>
        <begin position="43"/>
        <end position="64"/>
    </location>
</feature>
<evidence type="ECO:0008006" key="12">
    <source>
        <dbReference type="Google" id="ProtNLM"/>
    </source>
</evidence>
<keyword evidence="7 9" id="KW-1133">Transmembrane helix</keyword>
<keyword evidence="11" id="KW-1185">Reference proteome</keyword>
<dbReference type="PANTHER" id="PTHR10791:SF236">
    <property type="entry name" value="BIDIRECTIONAL SUGAR TRANSPORTER SWEET8"/>
    <property type="match status" value="1"/>
</dbReference>
<evidence type="ECO:0000256" key="3">
    <source>
        <dbReference type="ARBA" id="ARBA00022448"/>
    </source>
</evidence>
<evidence type="ECO:0000256" key="7">
    <source>
        <dbReference type="ARBA" id="ARBA00022989"/>
    </source>
</evidence>
<evidence type="ECO:0000256" key="2">
    <source>
        <dbReference type="ARBA" id="ARBA00007809"/>
    </source>
</evidence>
<evidence type="ECO:0000313" key="10">
    <source>
        <dbReference type="EMBL" id="KAK8589126.1"/>
    </source>
</evidence>
<accession>A0ABR2FYV7</accession>
<dbReference type="Gene3D" id="1.20.1280.290">
    <property type="match status" value="1"/>
</dbReference>
<evidence type="ECO:0000256" key="4">
    <source>
        <dbReference type="ARBA" id="ARBA00022597"/>
    </source>
</evidence>
<evidence type="ECO:0000256" key="9">
    <source>
        <dbReference type="SAM" id="Phobius"/>
    </source>
</evidence>
<evidence type="ECO:0000256" key="8">
    <source>
        <dbReference type="ARBA" id="ARBA00023136"/>
    </source>
</evidence>
<evidence type="ECO:0000313" key="11">
    <source>
        <dbReference type="Proteomes" id="UP001472677"/>
    </source>
</evidence>
<keyword evidence="4" id="KW-0762">Sugar transport</keyword>
<reference evidence="10 11" key="1">
    <citation type="journal article" date="2024" name="G3 (Bethesda)">
        <title>Genome assembly of Hibiscus sabdariffa L. provides insights into metabolisms of medicinal natural products.</title>
        <authorList>
            <person name="Kim T."/>
        </authorList>
    </citation>
    <scope>NUCLEOTIDE SEQUENCE [LARGE SCALE GENOMIC DNA]</scope>
    <source>
        <strain evidence="10">TK-2024</strain>
        <tissue evidence="10">Old leaves</tissue>
    </source>
</reference>
<evidence type="ECO:0000256" key="5">
    <source>
        <dbReference type="ARBA" id="ARBA00022692"/>
    </source>
</evidence>
<dbReference type="InterPro" id="IPR047664">
    <property type="entry name" value="SWEET"/>
</dbReference>
<evidence type="ECO:0000256" key="6">
    <source>
        <dbReference type="ARBA" id="ARBA00022737"/>
    </source>
</evidence>
<name>A0ABR2FYV7_9ROSI</name>
<keyword evidence="6" id="KW-0677">Repeat</keyword>
<keyword evidence="5 9" id="KW-0812">Transmembrane</keyword>
<keyword evidence="3" id="KW-0813">Transport</keyword>
<keyword evidence="8 9" id="KW-0472">Membrane</keyword>
<dbReference type="Proteomes" id="UP001472677">
    <property type="component" value="Unassembled WGS sequence"/>
</dbReference>
<feature type="transmembrane region" description="Helical" evidence="9">
    <location>
        <begin position="12"/>
        <end position="31"/>
    </location>
</feature>
<dbReference type="Pfam" id="PF03083">
    <property type="entry name" value="MtN3_slv"/>
    <property type="match status" value="1"/>
</dbReference>
<organism evidence="10 11">
    <name type="scientific">Hibiscus sabdariffa</name>
    <name type="common">roselle</name>
    <dbReference type="NCBI Taxonomy" id="183260"/>
    <lineage>
        <taxon>Eukaryota</taxon>
        <taxon>Viridiplantae</taxon>
        <taxon>Streptophyta</taxon>
        <taxon>Embryophyta</taxon>
        <taxon>Tracheophyta</taxon>
        <taxon>Spermatophyta</taxon>
        <taxon>Magnoliopsida</taxon>
        <taxon>eudicotyledons</taxon>
        <taxon>Gunneridae</taxon>
        <taxon>Pentapetalae</taxon>
        <taxon>rosids</taxon>
        <taxon>malvids</taxon>
        <taxon>Malvales</taxon>
        <taxon>Malvaceae</taxon>
        <taxon>Malvoideae</taxon>
        <taxon>Hibiscus</taxon>
    </lineage>
</organism>
<sequence length="113" mass="12730">MLCLHSRRVLFMRIVADVFDIIMYASPLTIWKKVVTTRSVEYMPFWLSLAVLCNGIYWTIYALVLVSNGVGAIFGAIQLGLYAYFYVNGEDRSKDQVEKTSEVNLSILPIGAA</sequence>
<evidence type="ECO:0000256" key="1">
    <source>
        <dbReference type="ARBA" id="ARBA00004127"/>
    </source>
</evidence>
<comment type="caution">
    <text evidence="10">The sequence shown here is derived from an EMBL/GenBank/DDBJ whole genome shotgun (WGS) entry which is preliminary data.</text>
</comment>
<gene>
    <name evidence="10" type="ORF">V6N12_023532</name>
</gene>
<dbReference type="EMBL" id="JBBPBM010000004">
    <property type="protein sequence ID" value="KAK8589126.1"/>
    <property type="molecule type" value="Genomic_DNA"/>
</dbReference>
<proteinExistence type="inferred from homology"/>
<feature type="transmembrane region" description="Helical" evidence="9">
    <location>
        <begin position="70"/>
        <end position="87"/>
    </location>
</feature>
<comment type="subcellular location">
    <subcellularLocation>
        <location evidence="1">Endomembrane system</location>
        <topology evidence="1">Multi-pass membrane protein</topology>
    </subcellularLocation>
</comment>
<protein>
    <recommendedName>
        <fullName evidence="12">SWEET sugar transporter</fullName>
    </recommendedName>
</protein>
<dbReference type="InterPro" id="IPR004316">
    <property type="entry name" value="SWEET_rpt"/>
</dbReference>
<comment type="similarity">
    <text evidence="2">Belongs to the SWEET sugar transporter family.</text>
</comment>
<dbReference type="PANTHER" id="PTHR10791">
    <property type="entry name" value="RAG1-ACTIVATING PROTEIN 1"/>
    <property type="match status" value="1"/>
</dbReference>